<evidence type="ECO:0000256" key="3">
    <source>
        <dbReference type="ARBA" id="ARBA00013252"/>
    </source>
</evidence>
<comment type="catalytic activity">
    <reaction evidence="1">
        <text>(4aS,6R)-4a-hydroxy-L-erythro-5,6,7,8-tetrahydrobiopterin = (6R)-L-erythro-6,7-dihydrobiopterin + H2O</text>
        <dbReference type="Rhea" id="RHEA:11920"/>
        <dbReference type="ChEBI" id="CHEBI:15377"/>
        <dbReference type="ChEBI" id="CHEBI:15642"/>
        <dbReference type="ChEBI" id="CHEBI:43120"/>
        <dbReference type="EC" id="4.2.1.96"/>
    </reaction>
</comment>
<evidence type="ECO:0000256" key="1">
    <source>
        <dbReference type="ARBA" id="ARBA00001554"/>
    </source>
</evidence>
<dbReference type="PANTHER" id="PTHR12599:SF0">
    <property type="entry name" value="PTERIN-4-ALPHA-CARBINOLAMINE DEHYDRATASE"/>
    <property type="match status" value="1"/>
</dbReference>
<protein>
    <recommendedName>
        <fullName evidence="3">4a-hydroxytetrahydrobiopterin dehydratase</fullName>
        <ecNumber evidence="3">4.2.1.96</ecNumber>
    </recommendedName>
</protein>
<dbReference type="Gene3D" id="3.30.1360.20">
    <property type="entry name" value="Transcriptional coactivator/pterin dehydratase"/>
    <property type="match status" value="1"/>
</dbReference>
<evidence type="ECO:0000256" key="2">
    <source>
        <dbReference type="ARBA" id="ARBA00006472"/>
    </source>
</evidence>
<dbReference type="EC" id="4.2.1.96" evidence="3"/>
<evidence type="ECO:0000256" key="4">
    <source>
        <dbReference type="ARBA" id="ARBA00023239"/>
    </source>
</evidence>
<name>A0A381XDX4_9ZZZZ</name>
<dbReference type="AlphaFoldDB" id="A0A381XDX4"/>
<dbReference type="SUPFAM" id="SSF55248">
    <property type="entry name" value="PCD-like"/>
    <property type="match status" value="1"/>
</dbReference>
<accession>A0A381XDX4</accession>
<gene>
    <name evidence="5" type="ORF">METZ01_LOCUS115803</name>
</gene>
<dbReference type="InterPro" id="IPR036428">
    <property type="entry name" value="PCD_sf"/>
</dbReference>
<dbReference type="EMBL" id="UINC01014831">
    <property type="protein sequence ID" value="SVA62949.1"/>
    <property type="molecule type" value="Genomic_DNA"/>
</dbReference>
<reference evidence="5" key="1">
    <citation type="submission" date="2018-05" db="EMBL/GenBank/DDBJ databases">
        <authorList>
            <person name="Lanie J.A."/>
            <person name="Ng W.-L."/>
            <person name="Kazmierczak K.M."/>
            <person name="Andrzejewski T.M."/>
            <person name="Davidsen T.M."/>
            <person name="Wayne K.J."/>
            <person name="Tettelin H."/>
            <person name="Glass J.I."/>
            <person name="Rusch D."/>
            <person name="Podicherti R."/>
            <person name="Tsui H.-C.T."/>
            <person name="Winkler M.E."/>
        </authorList>
    </citation>
    <scope>NUCLEOTIDE SEQUENCE</scope>
</reference>
<dbReference type="InterPro" id="IPR001533">
    <property type="entry name" value="Pterin_deHydtase"/>
</dbReference>
<keyword evidence="4" id="KW-0456">Lyase</keyword>
<proteinExistence type="inferred from homology"/>
<evidence type="ECO:0000313" key="5">
    <source>
        <dbReference type="EMBL" id="SVA62949.1"/>
    </source>
</evidence>
<dbReference type="PANTHER" id="PTHR12599">
    <property type="entry name" value="PTERIN-4-ALPHA-CARBINOLAMINE DEHYDRATASE"/>
    <property type="match status" value="1"/>
</dbReference>
<sequence length="88" mass="9983">MSFKQISNEIDNMDGWIFENNRISKSYHFDSYMDGIKFVNILAEKAEELNHHPDLVVGWCEVTVSFTSHDQGGVTSACVKMAKAVEKL</sequence>
<dbReference type="NCBIfam" id="NF002017">
    <property type="entry name" value="PRK00823.1-2"/>
    <property type="match status" value="1"/>
</dbReference>
<comment type="similarity">
    <text evidence="2">Belongs to the pterin-4-alpha-carbinolamine dehydratase family.</text>
</comment>
<organism evidence="5">
    <name type="scientific">marine metagenome</name>
    <dbReference type="NCBI Taxonomy" id="408172"/>
    <lineage>
        <taxon>unclassified sequences</taxon>
        <taxon>metagenomes</taxon>
        <taxon>ecological metagenomes</taxon>
    </lineage>
</organism>
<dbReference type="GO" id="GO:0006729">
    <property type="term" value="P:tetrahydrobiopterin biosynthetic process"/>
    <property type="evidence" value="ECO:0007669"/>
    <property type="project" value="InterPro"/>
</dbReference>
<dbReference type="CDD" id="cd00488">
    <property type="entry name" value="PCD_DCoH"/>
    <property type="match status" value="1"/>
</dbReference>
<dbReference type="GO" id="GO:0008124">
    <property type="term" value="F:4-alpha-hydroxytetrahydrobiopterin dehydratase activity"/>
    <property type="evidence" value="ECO:0007669"/>
    <property type="project" value="UniProtKB-EC"/>
</dbReference>
<dbReference type="Pfam" id="PF01329">
    <property type="entry name" value="Pterin_4a"/>
    <property type="match status" value="1"/>
</dbReference>